<proteinExistence type="predicted"/>
<accession>A0A1V0S8K3</accession>
<protein>
    <submittedName>
        <fullName evidence="1">Uncharacterized protein</fullName>
    </submittedName>
</protein>
<evidence type="ECO:0000313" key="1">
    <source>
        <dbReference type="EMBL" id="ARF08031.1"/>
    </source>
</evidence>
<sequence>MDEDAYPDKKLIQLYDELKTKKGPFTNRAEFTDVAQAMIDRDMISEANIPIVEKKIKECRQANAPKAKKQKITRSQSTIVEVPKGAKRIVITFE</sequence>
<dbReference type="EMBL" id="KY684083">
    <property type="protein sequence ID" value="ARF08031.1"/>
    <property type="molecule type" value="Genomic_DNA"/>
</dbReference>
<name>A0A1V0S8K3_9VIRU</name>
<gene>
    <name evidence="1" type="ORF">Catovirus_1_81</name>
</gene>
<organism evidence="1">
    <name type="scientific">Catovirus CTV1</name>
    <dbReference type="NCBI Taxonomy" id="1977631"/>
    <lineage>
        <taxon>Viruses</taxon>
        <taxon>Varidnaviria</taxon>
        <taxon>Bamfordvirae</taxon>
        <taxon>Nucleocytoviricota</taxon>
        <taxon>Megaviricetes</taxon>
        <taxon>Imitervirales</taxon>
        <taxon>Mimiviridae</taxon>
        <taxon>Klosneuvirinae</taxon>
        <taxon>Catovirus</taxon>
    </lineage>
</organism>
<reference evidence="1" key="1">
    <citation type="journal article" date="2017" name="Science">
        <title>Giant viruses with an expanded complement of translation system components.</title>
        <authorList>
            <person name="Schulz F."/>
            <person name="Yutin N."/>
            <person name="Ivanova N.N."/>
            <person name="Ortega D.R."/>
            <person name="Lee T.K."/>
            <person name="Vierheilig J."/>
            <person name="Daims H."/>
            <person name="Horn M."/>
            <person name="Wagner M."/>
            <person name="Jensen G.J."/>
            <person name="Kyrpides N.C."/>
            <person name="Koonin E.V."/>
            <person name="Woyke T."/>
        </authorList>
    </citation>
    <scope>NUCLEOTIDE SEQUENCE</scope>
    <source>
        <strain evidence="1">CTV1</strain>
    </source>
</reference>